<dbReference type="RefSeq" id="WP_251419282.1">
    <property type="nucleotide sequence ID" value="NZ_JAMQGM010000064.1"/>
</dbReference>
<reference evidence="2" key="1">
    <citation type="journal article" date="2023" name="Int. J. Syst. Evol. Microbiol.">
        <title>Streptomyces meridianus sp. nov. isolated from brackish water of the Tagus estuary in Alcochete, Portugal.</title>
        <authorList>
            <person name="Santos J.D.N."/>
            <person name="Klimek D."/>
            <person name="Calusinska M."/>
            <person name="Lobo Da Cunha A."/>
            <person name="Catita J."/>
            <person name="Goncalves H."/>
            <person name="Gonzalez I."/>
            <person name="Reyes F."/>
            <person name="Lage O.M."/>
        </authorList>
    </citation>
    <scope>NUCLEOTIDE SEQUENCE</scope>
    <source>
        <strain evidence="2">MTZ3.1</strain>
    </source>
</reference>
<dbReference type="EMBL" id="JAMQGM010000064">
    <property type="protein sequence ID" value="MCM2580436.1"/>
    <property type="molecule type" value="Genomic_DNA"/>
</dbReference>
<comment type="caution">
    <text evidence="2">The sequence shown here is derived from an EMBL/GenBank/DDBJ whole genome shotgun (WGS) entry which is preliminary data.</text>
</comment>
<evidence type="ECO:0000313" key="3">
    <source>
        <dbReference type="Proteomes" id="UP001167160"/>
    </source>
</evidence>
<accession>A0ABT0XD44</accession>
<organism evidence="2 3">
    <name type="scientific">Streptomyces meridianus</name>
    <dbReference type="NCBI Taxonomy" id="2938945"/>
    <lineage>
        <taxon>Bacteria</taxon>
        <taxon>Bacillati</taxon>
        <taxon>Actinomycetota</taxon>
        <taxon>Actinomycetes</taxon>
        <taxon>Kitasatosporales</taxon>
        <taxon>Streptomycetaceae</taxon>
        <taxon>Streptomyces</taxon>
    </lineage>
</organism>
<gene>
    <name evidence="2" type="ORF">M1E25_24390</name>
</gene>
<keyword evidence="1" id="KW-0175">Coiled coil</keyword>
<evidence type="ECO:0000313" key="2">
    <source>
        <dbReference type="EMBL" id="MCM2580436.1"/>
    </source>
</evidence>
<feature type="coiled-coil region" evidence="1">
    <location>
        <begin position="39"/>
        <end position="66"/>
    </location>
</feature>
<keyword evidence="3" id="KW-1185">Reference proteome</keyword>
<evidence type="ECO:0000256" key="1">
    <source>
        <dbReference type="SAM" id="Coils"/>
    </source>
</evidence>
<dbReference type="Proteomes" id="UP001167160">
    <property type="component" value="Unassembled WGS sequence"/>
</dbReference>
<proteinExistence type="predicted"/>
<sequence length="74" mass="7868">MDVTALGGLLLGVGAVFGGVVTFFGKRGENAVSAYSSLTNDLQEERDRLSDRVDAQAKELERLRGLVIDMGGKP</sequence>
<name>A0ABT0XD44_9ACTN</name>
<protein>
    <recommendedName>
        <fullName evidence="4">DNA recombination protein RmuC</fullName>
    </recommendedName>
</protein>
<evidence type="ECO:0008006" key="4">
    <source>
        <dbReference type="Google" id="ProtNLM"/>
    </source>
</evidence>